<name>A0A9Q5NBL2_SANBA</name>
<dbReference type="EMBL" id="LNZH02000067">
    <property type="protein sequence ID" value="OCB91743.1"/>
    <property type="molecule type" value="Genomic_DNA"/>
</dbReference>
<organism evidence="3 4">
    <name type="scientific">Sanghuangporus baumii</name>
    <name type="common">Phellinus baumii</name>
    <dbReference type="NCBI Taxonomy" id="108892"/>
    <lineage>
        <taxon>Eukaryota</taxon>
        <taxon>Fungi</taxon>
        <taxon>Dikarya</taxon>
        <taxon>Basidiomycota</taxon>
        <taxon>Agaricomycotina</taxon>
        <taxon>Agaricomycetes</taxon>
        <taxon>Hymenochaetales</taxon>
        <taxon>Hymenochaetaceae</taxon>
        <taxon>Sanghuangporus</taxon>
    </lineage>
</organism>
<evidence type="ECO:0000256" key="2">
    <source>
        <dbReference type="SAM" id="SignalP"/>
    </source>
</evidence>
<sequence length="1207" mass="134267">MIWFTHILVFLAQALVLIHADVCRTLDVINTHTFPYHRHASTHLYGLLCSSTSQDSDYAPYAPEPETWYLSTPEPIVLSLPPPEPVAPIVVLPSPTRTVAPFIASDTCSLSSDYSSYTDGPTALSTEPTGNSGDVDDQDTAAHYRVSQALSKDAFKAKRPQPIHVEVYIGLAVCCISTLLGAFIVVSRTESAHAKETSTVPRRRSTSPYKAETEPDGEHNHSFVFAQPESQFPFSDMVYEQAIASTLAELAFTTTQDCDGTTHGTINLDMEHNCGSNLGSGRQEEDTFVNPRFDSSDGVQQDRKTSLRGSGLLCIATSTTRTVSNKDAVVTYNKRRMNRSETRSNVVTMSNDESLACTTANDITGATVSTSELTLVALPSQKYELSSKSEIVSLSGLIESSGSSDSSTSVSITLNDGMGNFLDKANGVKEFLYAEQADDLEATALNCSAHAVVPSRGSEEDERVVIPLGLSTSIWAHNREDLSEQSSESASPESDLTEAASRHGKNASFEVSTFSTLASTQSSPSVGSTSAGAPRKHTGFLRALHAVIKESVEGRQKEAFSLRPSLLRSTVTQDATNGRFPPNQVPPEAIPSPSRCIPRKVGESAHSLSRKSPVGEDAMQEKLTAFTSSSKAMRSRPESLCASGEDNHRNELPTTPEATPLKRASRSSSGGGNTNNESARKNSAQGKCDTSRGSPGDAHENSQSRQQNLPRYKPGRGPSGTPAKYLSDLSTASNERFLSVIKMRGKENTIVSNCSIVNTISGTPVKLTLKCAAMNTTFEGPNVSWDVLDYIFRLFLYERDIQGNRVAFTRYTLQPTLRAASNVCRFWYDVATNHLYKEIYLSSRNAAIRLTRSLDENPHLRPLVRQYYLSFPLSLSSRDVHIDRHSVPKDYFNEDTLYKLCPHLLCVRQQVDKISLLSRLVELDIRHITHLELAGRDIVTNEGWIFFPPSIELPLLQSLTISSNKNCPVWNERFRWFVMPRLRHLRLSGSSPLGWRRFTLPEHSPLINTLEFFDVRTRIIWDLFDTYDNPLNPIKKTLEVLTITCLDPKEWICEHACRSLRFLENLKELCISFHLFAVAPLDVETLPPRLTKLAIIGEEGFSYCIELNLLPGLFKLCRVLWLRREKASLRDLRHVELQVKDVEKHQFLFYDIPGLDLRLGCNWHYDSDRSSRLSAAEKSDRFKYNLDIRNGFLHTVFYVSACPYLNK</sequence>
<keyword evidence="2" id="KW-0732">Signal</keyword>
<evidence type="ECO:0000313" key="4">
    <source>
        <dbReference type="Proteomes" id="UP000757232"/>
    </source>
</evidence>
<dbReference type="SUPFAM" id="SSF52047">
    <property type="entry name" value="RNI-like"/>
    <property type="match status" value="1"/>
</dbReference>
<evidence type="ECO:0008006" key="5">
    <source>
        <dbReference type="Google" id="ProtNLM"/>
    </source>
</evidence>
<feature type="region of interest" description="Disordered" evidence="1">
    <location>
        <begin position="516"/>
        <end position="535"/>
    </location>
</feature>
<evidence type="ECO:0000256" key="1">
    <source>
        <dbReference type="SAM" id="MobiDB-lite"/>
    </source>
</evidence>
<feature type="region of interest" description="Disordered" evidence="1">
    <location>
        <begin position="479"/>
        <end position="504"/>
    </location>
</feature>
<feature type="chain" id="PRO_5040157635" description="F-box domain-containing protein" evidence="2">
    <location>
        <begin position="21"/>
        <end position="1207"/>
    </location>
</feature>
<protein>
    <recommendedName>
        <fullName evidence="5">F-box domain-containing protein</fullName>
    </recommendedName>
</protein>
<accession>A0A9Q5NBL2</accession>
<keyword evidence="4" id="KW-1185">Reference proteome</keyword>
<feature type="compositionally biased region" description="Low complexity" evidence="1">
    <location>
        <begin position="484"/>
        <end position="494"/>
    </location>
</feature>
<comment type="caution">
    <text evidence="3">The sequence shown here is derived from an EMBL/GenBank/DDBJ whole genome shotgun (WGS) entry which is preliminary data.</text>
</comment>
<gene>
    <name evidence="3" type="ORF">A7U60_g1000</name>
</gene>
<dbReference type="Proteomes" id="UP000757232">
    <property type="component" value="Unassembled WGS sequence"/>
</dbReference>
<evidence type="ECO:0000313" key="3">
    <source>
        <dbReference type="EMBL" id="OCB91743.1"/>
    </source>
</evidence>
<dbReference type="AlphaFoldDB" id="A0A9Q5NBL2"/>
<reference evidence="3" key="1">
    <citation type="submission" date="2016-06" db="EMBL/GenBank/DDBJ databases">
        <title>Draft Genome sequence of the fungus Inonotus baumii.</title>
        <authorList>
            <person name="Zhu H."/>
            <person name="Lin W."/>
        </authorList>
    </citation>
    <scope>NUCLEOTIDE SEQUENCE</scope>
    <source>
        <strain evidence="3">821</strain>
    </source>
</reference>
<proteinExistence type="predicted"/>
<feature type="signal peptide" evidence="2">
    <location>
        <begin position="1"/>
        <end position="20"/>
    </location>
</feature>
<feature type="region of interest" description="Disordered" evidence="1">
    <location>
        <begin position="194"/>
        <end position="219"/>
    </location>
</feature>
<feature type="compositionally biased region" description="Low complexity" evidence="1">
    <location>
        <begin position="519"/>
        <end position="533"/>
    </location>
</feature>
<feature type="region of interest" description="Disordered" evidence="1">
    <location>
        <begin position="571"/>
        <end position="728"/>
    </location>
</feature>